<proteinExistence type="predicted"/>
<dbReference type="AlphaFoldDB" id="A0A1G9A8S6"/>
<dbReference type="EMBL" id="FNFO01000002">
    <property type="protein sequence ID" value="SDK23683.1"/>
    <property type="molecule type" value="Genomic_DNA"/>
</dbReference>
<accession>A0A1G9A8S6</accession>
<organism evidence="1 2">
    <name type="scientific">Catalinimonas alkaloidigena</name>
    <dbReference type="NCBI Taxonomy" id="1075417"/>
    <lineage>
        <taxon>Bacteria</taxon>
        <taxon>Pseudomonadati</taxon>
        <taxon>Bacteroidota</taxon>
        <taxon>Cytophagia</taxon>
        <taxon>Cytophagales</taxon>
        <taxon>Catalimonadaceae</taxon>
        <taxon>Catalinimonas</taxon>
    </lineage>
</organism>
<evidence type="ECO:0000313" key="1">
    <source>
        <dbReference type="EMBL" id="SDK23683.1"/>
    </source>
</evidence>
<gene>
    <name evidence="1" type="ORF">SAMN05421823_102213</name>
</gene>
<keyword evidence="2" id="KW-1185">Reference proteome</keyword>
<dbReference type="Proteomes" id="UP000198510">
    <property type="component" value="Unassembled WGS sequence"/>
</dbReference>
<protein>
    <submittedName>
        <fullName evidence="1">Uncharacterized protein</fullName>
    </submittedName>
</protein>
<dbReference type="OrthoDB" id="979802at2"/>
<reference evidence="1 2" key="1">
    <citation type="submission" date="2016-10" db="EMBL/GenBank/DDBJ databases">
        <authorList>
            <person name="de Groot N.N."/>
        </authorList>
    </citation>
    <scope>NUCLEOTIDE SEQUENCE [LARGE SCALE GENOMIC DNA]</scope>
    <source>
        <strain evidence="1 2">DSM 25186</strain>
    </source>
</reference>
<dbReference type="RefSeq" id="WP_089679686.1">
    <property type="nucleotide sequence ID" value="NZ_FNFO01000002.1"/>
</dbReference>
<sequence length="216" mass="23867">MHFSTEVRWFFAGAVPADVYRWFAHGSPSAPATRTDGYLMMPSAAVGIKRRTAGKNALFEVKAQRGGDEPVQLASGVTGVLNHWVKWSQQDAPTQQWLDHLPTTDLPWLNVTKTRQLRQFSVTHKRVTEVDPEASQDEGVQLELTALAVGHETAWTLGFEAFGTPLLLPSRLFHVAGHLFGASPFPQHLATPLSCAYPTWLASFDSKRPDHLAVSI</sequence>
<dbReference type="STRING" id="1075417.SAMN05421823_102213"/>
<name>A0A1G9A8S6_9BACT</name>
<evidence type="ECO:0000313" key="2">
    <source>
        <dbReference type="Proteomes" id="UP000198510"/>
    </source>
</evidence>